<keyword evidence="2" id="KW-0812">Transmembrane</keyword>
<feature type="region of interest" description="Disordered" evidence="1">
    <location>
        <begin position="336"/>
        <end position="401"/>
    </location>
</feature>
<evidence type="ECO:0000313" key="3">
    <source>
        <dbReference type="EMBL" id="XBP92752.1"/>
    </source>
</evidence>
<evidence type="ECO:0000313" key="4">
    <source>
        <dbReference type="EMBL" id="XCH73449.1"/>
    </source>
</evidence>
<gene>
    <name evidence="4" type="ORF">ABUL08_24680</name>
    <name evidence="3" type="ORF">VK199_24600</name>
</gene>
<dbReference type="InterPro" id="IPR021424">
    <property type="entry name" value="PorA"/>
</dbReference>
<feature type="compositionally biased region" description="Basic and acidic residues" evidence="1">
    <location>
        <begin position="349"/>
        <end position="364"/>
    </location>
</feature>
<dbReference type="Pfam" id="PF11271">
    <property type="entry name" value="PorA"/>
    <property type="match status" value="1"/>
</dbReference>
<feature type="compositionally biased region" description="Low complexity" evidence="1">
    <location>
        <begin position="336"/>
        <end position="347"/>
    </location>
</feature>
<feature type="transmembrane region" description="Helical" evidence="2">
    <location>
        <begin position="300"/>
        <end position="321"/>
    </location>
</feature>
<sequence>MKLRVGAALFGLGVLLLVVAIGLPLYIGPAVTKLPYDLARTTSKAEAVNARALKVTVSGDSVSIEVPQATLLSSVEVIPQPEDTADLLPKDLAGKAVVWDVFQTVKNSANDEVFSQYSTELALDRASGAAVDWSEQWLNETGEDKTPVGNVSYEGQIYKFPFDTKKKDYDVFDRDLKRSTPAKFTGTENVKGIEAYRFEQKIENETLNTPESSLKTLINRFAPTATSGKVVYSNTRTLWVDPVTGAYLDLREQQHKEFQPDTGAATVLLDADFRYTPDTVANSVKTAKDNRFKIGMVRTYVPIGAGVLGLLALAAGLLLVLRSNADSAARHRLAAASAGGAAPAVVDATDERDTAEQPTVEHEGGPLSDEIPPATTNWRAEEEPTVPTQRSGADEDETERR</sequence>
<dbReference type="EMBL" id="CP159342">
    <property type="protein sequence ID" value="XCH73449.1"/>
    <property type="molecule type" value="Genomic_DNA"/>
</dbReference>
<dbReference type="RefSeq" id="WP_350932356.1">
    <property type="nucleotide sequence ID" value="NZ_CP157762.1"/>
</dbReference>
<protein>
    <submittedName>
        <fullName evidence="3">DUF3068 domain-containing protein</fullName>
    </submittedName>
</protein>
<evidence type="ECO:0000256" key="2">
    <source>
        <dbReference type="SAM" id="Phobius"/>
    </source>
</evidence>
<accession>A0AAU7M5E9</accession>
<reference evidence="4" key="2">
    <citation type="submission" date="2024-06" db="EMBL/GenBank/DDBJ databases">
        <title>Micromonospora mangrovi CCTCC AA 2012012 genome sequences.</title>
        <authorList>
            <person name="Gao J."/>
        </authorList>
    </citation>
    <scope>NUCLEOTIDE SEQUENCE</scope>
    <source>
        <strain evidence="4">CCTCC AA 2012012</strain>
    </source>
</reference>
<reference evidence="3" key="1">
    <citation type="submission" date="2024-01" db="EMBL/GenBank/DDBJ databases">
        <title>The genome sequence of Micromonospora mangrovi CCTCC AA 2012012.</title>
        <authorList>
            <person name="Gao J."/>
        </authorList>
    </citation>
    <scope>NUCLEOTIDE SEQUENCE</scope>
    <source>
        <strain evidence="3">CCTCC AA 2012012</strain>
    </source>
</reference>
<dbReference type="AlphaFoldDB" id="A0AAU7M5E9"/>
<name>A0AAU7M5E9_9ACTN</name>
<keyword evidence="2" id="KW-1133">Transmembrane helix</keyword>
<organism evidence="3">
    <name type="scientific">Micromonospora sp. CCTCC AA 2012012</name>
    <dbReference type="NCBI Taxonomy" id="3111921"/>
    <lineage>
        <taxon>Bacteria</taxon>
        <taxon>Bacillati</taxon>
        <taxon>Actinomycetota</taxon>
        <taxon>Actinomycetes</taxon>
        <taxon>Micromonosporales</taxon>
        <taxon>Micromonosporaceae</taxon>
        <taxon>Micromonospora</taxon>
    </lineage>
</organism>
<dbReference type="EMBL" id="CP157762">
    <property type="protein sequence ID" value="XBP92752.1"/>
    <property type="molecule type" value="Genomic_DNA"/>
</dbReference>
<evidence type="ECO:0000256" key="1">
    <source>
        <dbReference type="SAM" id="MobiDB-lite"/>
    </source>
</evidence>
<proteinExistence type="predicted"/>
<keyword evidence="2" id="KW-0472">Membrane</keyword>